<dbReference type="SUPFAM" id="SSF101478">
    <property type="entry name" value="ADP-ribosylglycohydrolase"/>
    <property type="match status" value="1"/>
</dbReference>
<accession>A0A8J6PBL8</accession>
<name>A0A8J6PBL8_9FIRM</name>
<feature type="binding site" evidence="1">
    <location>
        <position position="287"/>
    </location>
    <ligand>
        <name>Mg(2+)</name>
        <dbReference type="ChEBI" id="CHEBI:18420"/>
        <label>1</label>
    </ligand>
</feature>
<reference evidence="2" key="1">
    <citation type="submission" date="2020-08" db="EMBL/GenBank/DDBJ databases">
        <title>Genome public.</title>
        <authorList>
            <person name="Liu C."/>
            <person name="Sun Q."/>
        </authorList>
    </citation>
    <scope>NUCLEOTIDE SEQUENCE</scope>
    <source>
        <strain evidence="2">NSJ-15</strain>
    </source>
</reference>
<protein>
    <submittedName>
        <fullName evidence="2">ADP-ribosylglycohydrolase family protein</fullName>
    </submittedName>
</protein>
<dbReference type="Proteomes" id="UP000632659">
    <property type="component" value="Unassembled WGS sequence"/>
</dbReference>
<dbReference type="GO" id="GO:0046872">
    <property type="term" value="F:metal ion binding"/>
    <property type="evidence" value="ECO:0007669"/>
    <property type="project" value="UniProtKB-KW"/>
</dbReference>
<dbReference type="RefSeq" id="WP_158662614.1">
    <property type="nucleotide sequence ID" value="NZ_FYDD01000003.1"/>
</dbReference>
<keyword evidence="3" id="KW-1185">Reference proteome</keyword>
<dbReference type="AlphaFoldDB" id="A0A8J6PBL8"/>
<proteinExistence type="predicted"/>
<comment type="cofactor">
    <cofactor evidence="1">
        <name>Mg(2+)</name>
        <dbReference type="ChEBI" id="CHEBI:18420"/>
    </cofactor>
    <text evidence="1">Binds 2 magnesium ions per subunit.</text>
</comment>
<dbReference type="InterPro" id="IPR036705">
    <property type="entry name" value="Ribosyl_crysJ1_sf"/>
</dbReference>
<evidence type="ECO:0000256" key="1">
    <source>
        <dbReference type="PIRSR" id="PIRSR605502-1"/>
    </source>
</evidence>
<feature type="binding site" evidence="1">
    <location>
        <position position="289"/>
    </location>
    <ligand>
        <name>Mg(2+)</name>
        <dbReference type="ChEBI" id="CHEBI:18420"/>
        <label>1</label>
    </ligand>
</feature>
<dbReference type="Gene3D" id="1.10.4080.10">
    <property type="entry name" value="ADP-ribosylation/Crystallin J1"/>
    <property type="match status" value="1"/>
</dbReference>
<comment type="caution">
    <text evidence="2">The sequence shown here is derived from an EMBL/GenBank/DDBJ whole genome shotgun (WGS) entry which is preliminary data.</text>
</comment>
<keyword evidence="1" id="KW-0479">Metal-binding</keyword>
<sequence length="366" mass="41690">MHKNEQIFDKIYGAWTGMIAGNNNGLFFENKYQDQPVEEHIDGILTSVNRYQHTDWAFNVYDILLRYGGMADDDTLMEWLMVEEILKLGRYPTPEELGQVWVKNLNYRNFGEGRHAIEQFAKGVKPPEHLDIDSGIPLTEYFKDWGICALIYNEILGILTYRHPETVRSRALEYGSMVNRREGCEGAVFGAALQNAAMRMDRVTDIIEYALSELDHDTVFSQEVERAYATARANTDWKQARKDFLSALPEHHIADAIPNAGLVLLALYFGKGDFAETMSLSIQLGYDTDCNACTVGGVMGAVVGEKAIPESWKEFLNGIMVNMIWDKWDQYDGCQRYEKYAFELPEKISIKELAEKTMKAAEIVSK</sequence>
<evidence type="ECO:0000313" key="2">
    <source>
        <dbReference type="EMBL" id="MBC8611137.1"/>
    </source>
</evidence>
<gene>
    <name evidence="2" type="ORF">H8702_08420</name>
</gene>
<keyword evidence="1" id="KW-0460">Magnesium</keyword>
<dbReference type="EMBL" id="JACRTL010000004">
    <property type="protein sequence ID" value="MBC8611137.1"/>
    <property type="molecule type" value="Genomic_DNA"/>
</dbReference>
<evidence type="ECO:0000313" key="3">
    <source>
        <dbReference type="Proteomes" id="UP000632659"/>
    </source>
</evidence>
<dbReference type="OrthoDB" id="9761704at2"/>
<dbReference type="Pfam" id="PF03747">
    <property type="entry name" value="ADP_ribosyl_GH"/>
    <property type="match status" value="1"/>
</dbReference>
<dbReference type="InterPro" id="IPR005502">
    <property type="entry name" value="Ribosyl_crysJ1"/>
</dbReference>
<organism evidence="2 3">
    <name type="scientific">Massiliimalia timonensis</name>
    <dbReference type="NCBI Taxonomy" id="1987501"/>
    <lineage>
        <taxon>Bacteria</taxon>
        <taxon>Bacillati</taxon>
        <taxon>Bacillota</taxon>
        <taxon>Clostridia</taxon>
        <taxon>Eubacteriales</taxon>
        <taxon>Oscillospiraceae</taxon>
        <taxon>Massiliimalia</taxon>
    </lineage>
</organism>